<dbReference type="CDD" id="cd00487">
    <property type="entry name" value="Pep_deformylase"/>
    <property type="match status" value="1"/>
</dbReference>
<evidence type="ECO:0000313" key="7">
    <source>
        <dbReference type="EMBL" id="BDX06114.1"/>
    </source>
</evidence>
<dbReference type="RefSeq" id="WP_338292150.1">
    <property type="nucleotide sequence ID" value="NZ_AP027272.1"/>
</dbReference>
<evidence type="ECO:0000256" key="2">
    <source>
        <dbReference type="ARBA" id="ARBA00022723"/>
    </source>
</evidence>
<dbReference type="EC" id="3.5.1.88" evidence="6"/>
<dbReference type="NCBIfam" id="NF001159">
    <property type="entry name" value="PRK00150.1-3"/>
    <property type="match status" value="1"/>
</dbReference>
<sequence>MSEFENYPGALHIAKLGEPVLRKAAVPVQHFDESLHNFVASLQTKMTEAGGVGIAAPQVFCARQIMIIASKPNKRYPDAPDMEPLVVINPRIIAKSKDNIVDWEGCLSIPGIRGQVPRADWVEVFFQNIDGEVQRRRFDGFLARIFLHEYDHLIGRAWIDSVQDNRNIISEDVYLNQVAAA</sequence>
<dbReference type="PIRSF" id="PIRSF004749">
    <property type="entry name" value="Pep_def"/>
    <property type="match status" value="1"/>
</dbReference>
<dbReference type="InterPro" id="IPR036821">
    <property type="entry name" value="Peptide_deformylase_sf"/>
</dbReference>
<evidence type="ECO:0000256" key="4">
    <source>
        <dbReference type="ARBA" id="ARBA00022917"/>
    </source>
</evidence>
<comment type="function">
    <text evidence="6">Removes the formyl group from the N-terminal Met of newly synthesized proteins. Requires at least a dipeptide for an efficient rate of reaction. N-terminal L-methionine is a prerequisite for activity but the enzyme has broad specificity at other positions.</text>
</comment>
<dbReference type="Proteomes" id="UP001333710">
    <property type="component" value="Chromosome"/>
</dbReference>
<comment type="cofactor">
    <cofactor evidence="6">
        <name>Fe(2+)</name>
        <dbReference type="ChEBI" id="CHEBI:29033"/>
    </cofactor>
    <text evidence="6">Binds 1 Fe(2+) ion.</text>
</comment>
<dbReference type="NCBIfam" id="TIGR00079">
    <property type="entry name" value="pept_deformyl"/>
    <property type="match status" value="1"/>
</dbReference>
<dbReference type="GO" id="GO:0046872">
    <property type="term" value="F:metal ion binding"/>
    <property type="evidence" value="ECO:0007669"/>
    <property type="project" value="UniProtKB-KW"/>
</dbReference>
<reference evidence="7" key="1">
    <citation type="submission" date="2023-01" db="EMBL/GenBank/DDBJ databases">
        <title>Complete genome sequence of Planctobacterium marinum strain Dej080120_11.</title>
        <authorList>
            <person name="Ueki S."/>
            <person name="Maruyama F."/>
        </authorList>
    </citation>
    <scope>NUCLEOTIDE SEQUENCE</scope>
    <source>
        <strain evidence="7">Dej080120_11</strain>
    </source>
</reference>
<evidence type="ECO:0000313" key="8">
    <source>
        <dbReference type="Proteomes" id="UP001333710"/>
    </source>
</evidence>
<proteinExistence type="inferred from homology"/>
<dbReference type="Pfam" id="PF01327">
    <property type="entry name" value="Pep_deformylase"/>
    <property type="match status" value="1"/>
</dbReference>
<protein>
    <recommendedName>
        <fullName evidence="6">Peptide deformylase</fullName>
        <shortName evidence="6">PDF</shortName>
        <ecNumber evidence="6">3.5.1.88</ecNumber>
    </recommendedName>
    <alternativeName>
        <fullName evidence="6">Polypeptide deformylase</fullName>
    </alternativeName>
</protein>
<evidence type="ECO:0000256" key="1">
    <source>
        <dbReference type="ARBA" id="ARBA00010759"/>
    </source>
</evidence>
<keyword evidence="4 6" id="KW-0648">Protein biosynthesis</keyword>
<dbReference type="PRINTS" id="PR01576">
    <property type="entry name" value="PDEFORMYLASE"/>
</dbReference>
<dbReference type="EMBL" id="AP027272">
    <property type="protein sequence ID" value="BDX06114.1"/>
    <property type="molecule type" value="Genomic_DNA"/>
</dbReference>
<keyword evidence="3 6" id="KW-0378">Hydrolase</keyword>
<name>A0AA48HIX0_9ALTE</name>
<dbReference type="AlphaFoldDB" id="A0AA48HIX0"/>
<gene>
    <name evidence="7" type="primary">def2</name>
    <name evidence="6" type="synonym">def</name>
    <name evidence="7" type="ORF">MACH26_16350</name>
</gene>
<feature type="active site" evidence="6">
    <location>
        <position position="149"/>
    </location>
</feature>
<dbReference type="Gene3D" id="3.90.45.10">
    <property type="entry name" value="Peptide deformylase"/>
    <property type="match status" value="1"/>
</dbReference>
<dbReference type="GO" id="GO:0042586">
    <property type="term" value="F:peptide deformylase activity"/>
    <property type="evidence" value="ECO:0007669"/>
    <property type="project" value="UniProtKB-UniRule"/>
</dbReference>
<organism evidence="7 8">
    <name type="scientific">Planctobacterium marinum</name>
    <dbReference type="NCBI Taxonomy" id="1631968"/>
    <lineage>
        <taxon>Bacteria</taxon>
        <taxon>Pseudomonadati</taxon>
        <taxon>Pseudomonadota</taxon>
        <taxon>Gammaproteobacteria</taxon>
        <taxon>Alteromonadales</taxon>
        <taxon>Alteromonadaceae</taxon>
        <taxon>Planctobacterium</taxon>
    </lineage>
</organism>
<dbReference type="SUPFAM" id="SSF56420">
    <property type="entry name" value="Peptide deformylase"/>
    <property type="match status" value="1"/>
</dbReference>
<feature type="binding site" evidence="6">
    <location>
        <position position="152"/>
    </location>
    <ligand>
        <name>Fe cation</name>
        <dbReference type="ChEBI" id="CHEBI:24875"/>
    </ligand>
</feature>
<evidence type="ECO:0000256" key="3">
    <source>
        <dbReference type="ARBA" id="ARBA00022801"/>
    </source>
</evidence>
<feature type="binding site" evidence="6">
    <location>
        <position position="148"/>
    </location>
    <ligand>
        <name>Fe cation</name>
        <dbReference type="ChEBI" id="CHEBI:24875"/>
    </ligand>
</feature>
<comment type="catalytic activity">
    <reaction evidence="6">
        <text>N-terminal N-formyl-L-methionyl-[peptide] + H2O = N-terminal L-methionyl-[peptide] + formate</text>
        <dbReference type="Rhea" id="RHEA:24420"/>
        <dbReference type="Rhea" id="RHEA-COMP:10639"/>
        <dbReference type="Rhea" id="RHEA-COMP:10640"/>
        <dbReference type="ChEBI" id="CHEBI:15377"/>
        <dbReference type="ChEBI" id="CHEBI:15740"/>
        <dbReference type="ChEBI" id="CHEBI:49298"/>
        <dbReference type="ChEBI" id="CHEBI:64731"/>
        <dbReference type="EC" id="3.5.1.88"/>
    </reaction>
</comment>
<dbReference type="KEGG" id="pmaw:MACH26_16350"/>
<keyword evidence="8" id="KW-1185">Reference proteome</keyword>
<dbReference type="GO" id="GO:0006412">
    <property type="term" value="P:translation"/>
    <property type="evidence" value="ECO:0007669"/>
    <property type="project" value="UniProtKB-UniRule"/>
</dbReference>
<accession>A0AA48HIX0</accession>
<evidence type="ECO:0000256" key="5">
    <source>
        <dbReference type="ARBA" id="ARBA00023004"/>
    </source>
</evidence>
<dbReference type="HAMAP" id="MF_00163">
    <property type="entry name" value="Pep_deformylase"/>
    <property type="match status" value="1"/>
</dbReference>
<dbReference type="PANTHER" id="PTHR10458">
    <property type="entry name" value="PEPTIDE DEFORMYLASE"/>
    <property type="match status" value="1"/>
</dbReference>
<feature type="binding site" evidence="6">
    <location>
        <position position="106"/>
    </location>
    <ligand>
        <name>Fe cation</name>
        <dbReference type="ChEBI" id="CHEBI:24875"/>
    </ligand>
</feature>
<dbReference type="PANTHER" id="PTHR10458:SF21">
    <property type="entry name" value="PEPTIDE DEFORMYLASE"/>
    <property type="match status" value="1"/>
</dbReference>
<keyword evidence="5 6" id="KW-0408">Iron</keyword>
<comment type="similarity">
    <text evidence="1 6">Belongs to the polypeptide deformylase family.</text>
</comment>
<keyword evidence="2 6" id="KW-0479">Metal-binding</keyword>
<evidence type="ECO:0000256" key="6">
    <source>
        <dbReference type="HAMAP-Rule" id="MF_00163"/>
    </source>
</evidence>
<dbReference type="InterPro" id="IPR023635">
    <property type="entry name" value="Peptide_deformylase"/>
</dbReference>